<keyword evidence="4" id="KW-0804">Transcription</keyword>
<feature type="domain" description="HTH lysR-type" evidence="5">
    <location>
        <begin position="13"/>
        <end position="70"/>
    </location>
</feature>
<evidence type="ECO:0000313" key="6">
    <source>
        <dbReference type="EMBL" id="GAA1509685.1"/>
    </source>
</evidence>
<evidence type="ECO:0000256" key="2">
    <source>
        <dbReference type="ARBA" id="ARBA00023015"/>
    </source>
</evidence>
<dbReference type="Gene3D" id="1.10.10.10">
    <property type="entry name" value="Winged helix-like DNA-binding domain superfamily/Winged helix DNA-binding domain"/>
    <property type="match status" value="1"/>
</dbReference>
<dbReference type="SUPFAM" id="SSF53850">
    <property type="entry name" value="Periplasmic binding protein-like II"/>
    <property type="match status" value="1"/>
</dbReference>
<evidence type="ECO:0000259" key="5">
    <source>
        <dbReference type="PROSITE" id="PS50931"/>
    </source>
</evidence>
<keyword evidence="2" id="KW-0805">Transcription regulation</keyword>
<evidence type="ECO:0000256" key="3">
    <source>
        <dbReference type="ARBA" id="ARBA00023125"/>
    </source>
</evidence>
<evidence type="ECO:0000256" key="4">
    <source>
        <dbReference type="ARBA" id="ARBA00023163"/>
    </source>
</evidence>
<accession>A0ABP4KSP5</accession>
<protein>
    <submittedName>
        <fullName evidence="6">LysR substrate-binding domain-containing protein</fullName>
    </submittedName>
</protein>
<dbReference type="CDD" id="cd05466">
    <property type="entry name" value="PBP2_LTTR_substrate"/>
    <property type="match status" value="1"/>
</dbReference>
<proteinExistence type="inferred from homology"/>
<dbReference type="PANTHER" id="PTHR30126">
    <property type="entry name" value="HTH-TYPE TRANSCRIPTIONAL REGULATOR"/>
    <property type="match status" value="1"/>
</dbReference>
<keyword evidence="7" id="KW-1185">Reference proteome</keyword>
<dbReference type="InterPro" id="IPR036390">
    <property type="entry name" value="WH_DNA-bd_sf"/>
</dbReference>
<sequence>MPLPSPVAYTARVNVDHLRTAIALVQHGTVNRTAAVQGLAASSVSDRVRRLEADLGAPLFTRDRSGMRPTVAGRAYLAAAGSALEALDAAAEQLTSADSVVVVGAQASIADALLPGVLDDLRRRRPELVAQLRPEPDRAKLLSALERGELDAALLLDTGSRIGELGYAEPEVPTAFVDVREVPMVTVASAGHPLLGRPVAAAEIRDGATLVGQESRCSFWLATQRWLGPEVDLISVGGLAQVREWVAAGRGVAVLPDFVVRGDLEAGRLGAVDTATPPLQLRLLWRETPDESEPLRSLLYALSQV</sequence>
<dbReference type="InterPro" id="IPR005119">
    <property type="entry name" value="LysR_subst-bd"/>
</dbReference>
<dbReference type="InterPro" id="IPR036388">
    <property type="entry name" value="WH-like_DNA-bd_sf"/>
</dbReference>
<reference evidence="7" key="1">
    <citation type="journal article" date="2019" name="Int. J. Syst. Evol. Microbiol.">
        <title>The Global Catalogue of Microorganisms (GCM) 10K type strain sequencing project: providing services to taxonomists for standard genome sequencing and annotation.</title>
        <authorList>
            <consortium name="The Broad Institute Genomics Platform"/>
            <consortium name="The Broad Institute Genome Sequencing Center for Infectious Disease"/>
            <person name="Wu L."/>
            <person name="Ma J."/>
        </authorList>
    </citation>
    <scope>NUCLEOTIDE SEQUENCE [LARGE SCALE GENOMIC DNA]</scope>
    <source>
        <strain evidence="7">JCM 14303</strain>
    </source>
</reference>
<dbReference type="SUPFAM" id="SSF46785">
    <property type="entry name" value="Winged helix' DNA-binding domain"/>
    <property type="match status" value="1"/>
</dbReference>
<comment type="similarity">
    <text evidence="1">Belongs to the LysR transcriptional regulatory family.</text>
</comment>
<dbReference type="Pfam" id="PF03466">
    <property type="entry name" value="LysR_substrate"/>
    <property type="match status" value="1"/>
</dbReference>
<dbReference type="Gene3D" id="3.40.190.10">
    <property type="entry name" value="Periplasmic binding protein-like II"/>
    <property type="match status" value="2"/>
</dbReference>
<dbReference type="PROSITE" id="PS50931">
    <property type="entry name" value="HTH_LYSR"/>
    <property type="match status" value="1"/>
</dbReference>
<keyword evidence="3" id="KW-0238">DNA-binding</keyword>
<gene>
    <name evidence="6" type="ORF">GCM10009741_03290</name>
</gene>
<evidence type="ECO:0000256" key="1">
    <source>
        <dbReference type="ARBA" id="ARBA00009437"/>
    </source>
</evidence>
<comment type="caution">
    <text evidence="6">The sequence shown here is derived from an EMBL/GenBank/DDBJ whole genome shotgun (WGS) entry which is preliminary data.</text>
</comment>
<dbReference type="Pfam" id="PF00126">
    <property type="entry name" value="HTH_1"/>
    <property type="match status" value="1"/>
</dbReference>
<dbReference type="Proteomes" id="UP001500363">
    <property type="component" value="Unassembled WGS sequence"/>
</dbReference>
<name>A0ABP4KSP5_9ACTN</name>
<organism evidence="6 7">
    <name type="scientific">Kribbella lupini</name>
    <dbReference type="NCBI Taxonomy" id="291602"/>
    <lineage>
        <taxon>Bacteria</taxon>
        <taxon>Bacillati</taxon>
        <taxon>Actinomycetota</taxon>
        <taxon>Actinomycetes</taxon>
        <taxon>Propionibacteriales</taxon>
        <taxon>Kribbellaceae</taxon>
        <taxon>Kribbella</taxon>
    </lineage>
</organism>
<dbReference type="InterPro" id="IPR000847">
    <property type="entry name" value="LysR_HTH_N"/>
</dbReference>
<dbReference type="EMBL" id="BAAANC010000001">
    <property type="protein sequence ID" value="GAA1509685.1"/>
    <property type="molecule type" value="Genomic_DNA"/>
</dbReference>
<dbReference type="PANTHER" id="PTHR30126:SF40">
    <property type="entry name" value="HTH-TYPE TRANSCRIPTIONAL REGULATOR GLTR"/>
    <property type="match status" value="1"/>
</dbReference>
<evidence type="ECO:0000313" key="7">
    <source>
        <dbReference type="Proteomes" id="UP001500363"/>
    </source>
</evidence>